<dbReference type="Proteomes" id="UP000008366">
    <property type="component" value="Unassembled WGS sequence"/>
</dbReference>
<proteinExistence type="inferred from homology"/>
<keyword evidence="4" id="KW-0413">Isomerase</keyword>
<comment type="caution">
    <text evidence="4">The sequence shown here is derived from an EMBL/GenBank/DDBJ whole genome shotgun (WGS) entry which is preliminary data.</text>
</comment>
<dbReference type="PROSITE" id="PS00163">
    <property type="entry name" value="FUMARATE_LYASES"/>
    <property type="match status" value="1"/>
</dbReference>
<dbReference type="AlphaFoldDB" id="K6W7U0"/>
<evidence type="ECO:0000256" key="2">
    <source>
        <dbReference type="ARBA" id="ARBA00034772"/>
    </source>
</evidence>
<dbReference type="InterPro" id="IPR000362">
    <property type="entry name" value="Fumarate_lyase_fam"/>
</dbReference>
<accession>K6W7U0</accession>
<dbReference type="eggNOG" id="COG0015">
    <property type="taxonomic scope" value="Bacteria"/>
</dbReference>
<name>K6W7U0_9MICO</name>
<dbReference type="PANTHER" id="PTHR43172">
    <property type="entry name" value="ADENYLOSUCCINATE LYASE"/>
    <property type="match status" value="1"/>
</dbReference>
<dbReference type="Pfam" id="PF00206">
    <property type="entry name" value="Lyase_1"/>
    <property type="match status" value="1"/>
</dbReference>
<keyword evidence="1" id="KW-0456">Lyase</keyword>
<evidence type="ECO:0000313" key="5">
    <source>
        <dbReference type="Proteomes" id="UP000008366"/>
    </source>
</evidence>
<dbReference type="PRINTS" id="PR00149">
    <property type="entry name" value="FUMRATELYASE"/>
</dbReference>
<organism evidence="4 5">
    <name type="scientific">Kineosphaera limosa NBRC 100340</name>
    <dbReference type="NCBI Taxonomy" id="1184609"/>
    <lineage>
        <taxon>Bacteria</taxon>
        <taxon>Bacillati</taxon>
        <taxon>Actinomycetota</taxon>
        <taxon>Actinomycetes</taxon>
        <taxon>Micrococcales</taxon>
        <taxon>Dermatophilaceae</taxon>
        <taxon>Kineosphaera</taxon>
    </lineage>
</organism>
<dbReference type="SUPFAM" id="SSF48557">
    <property type="entry name" value="L-aspartase-like"/>
    <property type="match status" value="1"/>
</dbReference>
<dbReference type="Gene3D" id="1.10.275.10">
    <property type="entry name" value="Fumarase/aspartase (N-terminal domain)"/>
    <property type="match status" value="1"/>
</dbReference>
<evidence type="ECO:0000256" key="1">
    <source>
        <dbReference type="ARBA" id="ARBA00023239"/>
    </source>
</evidence>
<evidence type="ECO:0000259" key="3">
    <source>
        <dbReference type="Pfam" id="PF00206"/>
    </source>
</evidence>
<dbReference type="GO" id="GO:0016829">
    <property type="term" value="F:lyase activity"/>
    <property type="evidence" value="ECO:0007669"/>
    <property type="project" value="UniProtKB-KW"/>
</dbReference>
<dbReference type="EMBL" id="BAHD01000018">
    <property type="protein sequence ID" value="GAB95260.1"/>
    <property type="molecule type" value="Genomic_DNA"/>
</dbReference>
<keyword evidence="5" id="KW-1185">Reference proteome</keyword>
<dbReference type="InterPro" id="IPR020557">
    <property type="entry name" value="Fumarate_lyase_CS"/>
</dbReference>
<dbReference type="GO" id="GO:0016853">
    <property type="term" value="F:isomerase activity"/>
    <property type="evidence" value="ECO:0007669"/>
    <property type="project" value="UniProtKB-KW"/>
</dbReference>
<feature type="domain" description="Fumarate lyase N-terminal" evidence="3">
    <location>
        <begin position="106"/>
        <end position="315"/>
    </location>
</feature>
<gene>
    <name evidence="4" type="primary">pcaB</name>
    <name evidence="4" type="ORF">KILIM_018_00070</name>
</gene>
<evidence type="ECO:0000313" key="4">
    <source>
        <dbReference type="EMBL" id="GAB95260.1"/>
    </source>
</evidence>
<reference evidence="4 5" key="1">
    <citation type="submission" date="2012-08" db="EMBL/GenBank/DDBJ databases">
        <title>Whole genome shotgun sequence of Kineosphaera limosa NBRC 100340.</title>
        <authorList>
            <person name="Yoshida I."/>
            <person name="Isaki S."/>
            <person name="Hosoyama A."/>
            <person name="Tsuchikane K."/>
            <person name="Katsumata H."/>
            <person name="Ando Y."/>
            <person name="Ohji S."/>
            <person name="Hamada M."/>
            <person name="Tamura T."/>
            <person name="Yamazoe A."/>
            <person name="Yamazaki S."/>
            <person name="Fujita N."/>
        </authorList>
    </citation>
    <scope>NUCLEOTIDE SEQUENCE [LARGE SCALE GENOMIC DNA]</scope>
    <source>
        <strain evidence="4 5">NBRC 100340</strain>
    </source>
</reference>
<dbReference type="PANTHER" id="PTHR43172:SF2">
    <property type="entry name" value="ADENYLOSUCCINATE LYASE C-TERMINAL DOMAIN-CONTAINING PROTEIN"/>
    <property type="match status" value="1"/>
</dbReference>
<dbReference type="RefSeq" id="WP_006591792.1">
    <property type="nucleotide sequence ID" value="NZ_BAHD01000018.1"/>
</dbReference>
<comment type="similarity">
    <text evidence="2">Belongs to the class-II fumarase/aspartase family.</text>
</comment>
<dbReference type="InterPro" id="IPR008948">
    <property type="entry name" value="L-Aspartase-like"/>
</dbReference>
<dbReference type="InterPro" id="IPR024083">
    <property type="entry name" value="Fumarase/histidase_N"/>
</dbReference>
<protein>
    <submittedName>
        <fullName evidence="4">3-carboxy-cis,cis-muconate cycloisomerase</fullName>
    </submittedName>
</protein>
<dbReference type="STRING" id="1184609.KILIM_018_00070"/>
<sequence>MTSARPGDLGLLAPAWAGSAAARLCDDTAVLQAMLDVERAWVDVCRRGGLGASYGPSEDVSPEGVWAAASYDLAGIAERTPHGGNPLIPLLADLRVALADSPQVGIVHLGATSQDVLDSALMLTAGRVLDDALPRLDAACDALAELARTNRETLCVARSLGQHALPYTFGLRAARWLDGLSQATAALSAMRAQLPLQWVGAAGTGAALTAYLDRAGLTTSAGHPGGQAARLRAELADRLGLRDSAGWHTTRTPITGLAGALTGVLAAAGTIATDVVTGSRNEIGELAEPTGPGRGGSSAMPHKRNPVLSVTIRSAALTGPGLLATITTAAGLAADERPDGAWHAEWSALRELLRLTGGVAAILAELTAGLHVDAAAMRRNLAASTPAVLAEWAKITGADPAQLDPCGYLGETREFIDALLAADAQRRPAARSDAAGA</sequence>
<dbReference type="Gene3D" id="1.20.200.10">
    <property type="entry name" value="Fumarase/aspartase (Central domain)"/>
    <property type="match status" value="1"/>
</dbReference>
<dbReference type="InterPro" id="IPR022761">
    <property type="entry name" value="Fumarate_lyase_N"/>
</dbReference>
<dbReference type="OrthoDB" id="9768878at2"/>